<feature type="active site" description="Proton donor/acceptor" evidence="16">
    <location>
        <position position="323"/>
    </location>
</feature>
<dbReference type="EnsemblMetazoa" id="SMAR014995-RA">
    <property type="protein sequence ID" value="SMAR014995-PA"/>
    <property type="gene ID" value="SMAR014995"/>
</dbReference>
<keyword evidence="22" id="KW-1185">Reference proteome</keyword>
<dbReference type="InterPro" id="IPR005027">
    <property type="entry name" value="Glyco_trans_43"/>
</dbReference>
<evidence type="ECO:0000256" key="2">
    <source>
        <dbReference type="ARBA" id="ARBA00004323"/>
    </source>
</evidence>
<dbReference type="GO" id="GO:0050650">
    <property type="term" value="P:chondroitin sulfate proteoglycan biosynthetic process"/>
    <property type="evidence" value="ECO:0007669"/>
    <property type="project" value="TreeGrafter"/>
</dbReference>
<dbReference type="GO" id="GO:0046872">
    <property type="term" value="F:metal ion binding"/>
    <property type="evidence" value="ECO:0007669"/>
    <property type="project" value="UniProtKB-KW"/>
</dbReference>
<evidence type="ECO:0000256" key="7">
    <source>
        <dbReference type="ARBA" id="ARBA00022692"/>
    </source>
</evidence>
<evidence type="ECO:0000256" key="14">
    <source>
        <dbReference type="ARBA" id="ARBA00023211"/>
    </source>
</evidence>
<dbReference type="PhylomeDB" id="T1JMB5"/>
<sequence>RSSRRSSPGYSSSPSCGLRFRCLRCRYISLCIIASVVIFKAYLSFPPLPTNSIELSLLKNGTTVSVFQSLQRLTRIVPTSNISLTTNKNLTNKILNNKILNTTKNSSLLSNKFHWSVGEIFTNSSLHATSAPLPMVYVVTPTYRRLEQMAELTRLAQTLMHVPSLHWIVVEDAVAFSGSVRKLLRRTGTNFTHMLGPKPERFAEKSRKKMIPRGVSNRIAALRWVQINVQNGVLYFADDDNSYDIRLFEEMRFTKKVSMWPVGLVTNLAVSSPVVSKGRVIGFYDGWIASRKFPVDMAGFSVNIAFLLQHPKVTMPFSVGYEEDGFLRSLNITMTDIEPKADNCTQILVWHTKTVSNKPPKKMTNKDVRKYSQTNILELATNMW</sequence>
<feature type="transmembrane region" description="Helical" evidence="20">
    <location>
        <begin position="27"/>
        <end position="45"/>
    </location>
</feature>
<evidence type="ECO:0000256" key="17">
    <source>
        <dbReference type="PIRSR" id="PIRSR605027-3"/>
    </source>
</evidence>
<evidence type="ECO:0000256" key="1">
    <source>
        <dbReference type="ARBA" id="ARBA00001936"/>
    </source>
</evidence>
<dbReference type="SUPFAM" id="SSF53448">
    <property type="entry name" value="Nucleotide-diphospho-sugar transferases"/>
    <property type="match status" value="1"/>
</dbReference>
<comment type="subcellular location">
    <subcellularLocation>
        <location evidence="2 20">Golgi apparatus membrane</location>
        <topology evidence="2 20">Single-pass type II membrane protein</topology>
    </subcellularLocation>
</comment>
<evidence type="ECO:0000256" key="15">
    <source>
        <dbReference type="ARBA" id="ARBA00047979"/>
    </source>
</evidence>
<evidence type="ECO:0000256" key="19">
    <source>
        <dbReference type="PIRSR" id="PIRSR605027-6"/>
    </source>
</evidence>
<dbReference type="AlphaFoldDB" id="T1JMB5"/>
<dbReference type="PANTHER" id="PTHR10896">
    <property type="entry name" value="GALACTOSYLGALACTOSYLXYLOSYLPROTEIN 3-BETA-GLUCURONOSYLTRANSFERASE BETA-1,3-GLUCURONYLTRANSFERASE"/>
    <property type="match status" value="1"/>
</dbReference>
<accession>T1JMB5</accession>
<proteinExistence type="inferred from homology"/>
<keyword evidence="12 20" id="KW-0472">Membrane</keyword>
<dbReference type="CDD" id="cd00218">
    <property type="entry name" value="GlcAT-I"/>
    <property type="match status" value="1"/>
</dbReference>
<evidence type="ECO:0000256" key="20">
    <source>
        <dbReference type="RuleBase" id="RU363127"/>
    </source>
</evidence>
<dbReference type="OMA" id="YDGWIAS"/>
<feature type="binding site" evidence="17">
    <location>
        <position position="240"/>
    </location>
    <ligand>
        <name>Mn(2+)</name>
        <dbReference type="ChEBI" id="CHEBI:29035"/>
    </ligand>
</feature>
<evidence type="ECO:0000256" key="4">
    <source>
        <dbReference type="ARBA" id="ARBA00007706"/>
    </source>
</evidence>
<dbReference type="eggNOG" id="KOG1476">
    <property type="taxonomic scope" value="Eukaryota"/>
</dbReference>
<dbReference type="GO" id="GO:0000139">
    <property type="term" value="C:Golgi membrane"/>
    <property type="evidence" value="ECO:0007669"/>
    <property type="project" value="UniProtKB-SubCell"/>
</dbReference>
<evidence type="ECO:0000256" key="18">
    <source>
        <dbReference type="PIRSR" id="PIRSR605027-4"/>
    </source>
</evidence>
<dbReference type="Proteomes" id="UP000014500">
    <property type="component" value="Unassembled WGS sequence"/>
</dbReference>
<reference evidence="22" key="1">
    <citation type="submission" date="2011-05" db="EMBL/GenBank/DDBJ databases">
        <authorList>
            <person name="Richards S.R."/>
            <person name="Qu J."/>
            <person name="Jiang H."/>
            <person name="Jhangiani S.N."/>
            <person name="Agravi P."/>
            <person name="Goodspeed R."/>
            <person name="Gross S."/>
            <person name="Mandapat C."/>
            <person name="Jackson L."/>
            <person name="Mathew T."/>
            <person name="Pu L."/>
            <person name="Thornton R."/>
            <person name="Saada N."/>
            <person name="Wilczek-Boney K.B."/>
            <person name="Lee S."/>
            <person name="Kovar C."/>
            <person name="Wu Y."/>
            <person name="Scherer S.E."/>
            <person name="Worley K.C."/>
            <person name="Muzny D.M."/>
            <person name="Gibbs R."/>
        </authorList>
    </citation>
    <scope>NUCLEOTIDE SEQUENCE</scope>
    <source>
        <strain evidence="22">Brora</strain>
    </source>
</reference>
<dbReference type="EC" id="2.4.1.135" evidence="5 20"/>
<keyword evidence="7 20" id="KW-0812">Transmembrane</keyword>
<dbReference type="HOGENOM" id="CLU_045177_3_0_1"/>
<comment type="catalytic activity">
    <reaction evidence="15 20">
        <text>3-O-(beta-D-galactosyl-(1-&gt;3)-beta-D-galactosyl-(1-&gt;4)-beta-D-xylosyl)-L-seryl-[protein] + UDP-alpha-D-glucuronate = 3-O-(beta-D-GlcA-(1-&gt;3)-beta-D-Gal-(1-&gt;3)-beta-D-Gal-(1-&gt;4)-beta-D-Xyl)-L-seryl-[protein] + UDP + H(+)</text>
        <dbReference type="Rhea" id="RHEA:24168"/>
        <dbReference type="Rhea" id="RHEA-COMP:12571"/>
        <dbReference type="Rhea" id="RHEA-COMP:12573"/>
        <dbReference type="ChEBI" id="CHEBI:15378"/>
        <dbReference type="ChEBI" id="CHEBI:58052"/>
        <dbReference type="ChEBI" id="CHEBI:58223"/>
        <dbReference type="ChEBI" id="CHEBI:132090"/>
        <dbReference type="ChEBI" id="CHEBI:132093"/>
        <dbReference type="EC" id="2.4.1.135"/>
    </reaction>
</comment>
<evidence type="ECO:0000256" key="12">
    <source>
        <dbReference type="ARBA" id="ARBA00023136"/>
    </source>
</evidence>
<evidence type="ECO:0000313" key="22">
    <source>
        <dbReference type="Proteomes" id="UP000014500"/>
    </source>
</evidence>
<keyword evidence="9 20" id="KW-0735">Signal-anchor</keyword>
<evidence type="ECO:0000256" key="9">
    <source>
        <dbReference type="ARBA" id="ARBA00022968"/>
    </source>
</evidence>
<dbReference type="GO" id="GO:0005975">
    <property type="term" value="P:carbohydrate metabolic process"/>
    <property type="evidence" value="ECO:0007669"/>
    <property type="project" value="TreeGrafter"/>
</dbReference>
<keyword evidence="8 17" id="KW-0479">Metal-binding</keyword>
<dbReference type="GO" id="GO:0015018">
    <property type="term" value="F:galactosylgalactosylxylosylprotein 3-beta-glucuronosyltransferase activity"/>
    <property type="evidence" value="ECO:0007669"/>
    <property type="project" value="UniProtKB-UniRule"/>
</dbReference>
<organism evidence="21 22">
    <name type="scientific">Strigamia maritima</name>
    <name type="common">European centipede</name>
    <name type="synonym">Geophilus maritimus</name>
    <dbReference type="NCBI Taxonomy" id="126957"/>
    <lineage>
        <taxon>Eukaryota</taxon>
        <taxon>Metazoa</taxon>
        <taxon>Ecdysozoa</taxon>
        <taxon>Arthropoda</taxon>
        <taxon>Myriapoda</taxon>
        <taxon>Chilopoda</taxon>
        <taxon>Pleurostigmophora</taxon>
        <taxon>Geophilomorpha</taxon>
        <taxon>Linotaeniidae</taxon>
        <taxon>Strigamia</taxon>
    </lineage>
</organism>
<evidence type="ECO:0000256" key="13">
    <source>
        <dbReference type="ARBA" id="ARBA00023180"/>
    </source>
</evidence>
<feature type="glycosylation site" description="N-linked (GlcNAc...) asparagine" evidence="19">
    <location>
        <position position="343"/>
    </location>
</feature>
<dbReference type="Pfam" id="PF03360">
    <property type="entry name" value="Glyco_transf_43"/>
    <property type="match status" value="1"/>
</dbReference>
<protein>
    <recommendedName>
        <fullName evidence="5 20">Galactosylgalactosylxylosylprotein 3-beta-glucuronosyltransferase</fullName>
        <ecNumber evidence="5 20">2.4.1.135</ecNumber>
    </recommendedName>
</protein>
<feature type="site" description="Interaction with galactose moiety of substrate glycoprotein" evidence="18">
    <location>
        <position position="365"/>
    </location>
</feature>
<keyword evidence="14 17" id="KW-0464">Manganese</keyword>
<dbReference type="EMBL" id="JH432004">
    <property type="status" value="NOT_ANNOTATED_CDS"/>
    <property type="molecule type" value="Genomic_DNA"/>
</dbReference>
<dbReference type="UniPathway" id="UPA00378"/>
<dbReference type="FunFam" id="3.90.550.10:FF:000044">
    <property type="entry name" value="Galactosylgalactosylxylosylprotein 3-beta-glucuronosyltransferase"/>
    <property type="match status" value="1"/>
</dbReference>
<name>T1JMB5_STRMM</name>
<keyword evidence="13 19" id="KW-0325">Glycoprotein</keyword>
<evidence type="ECO:0000256" key="16">
    <source>
        <dbReference type="PIRSR" id="PIRSR605027-1"/>
    </source>
</evidence>
<evidence type="ECO:0000256" key="11">
    <source>
        <dbReference type="ARBA" id="ARBA00023034"/>
    </source>
</evidence>
<comment type="similarity">
    <text evidence="4 20">Belongs to the glycosyltransferase 43 family.</text>
</comment>
<comment type="pathway">
    <text evidence="3 20">Protein modification; protein glycosylation.</text>
</comment>
<dbReference type="PANTHER" id="PTHR10896:SF50">
    <property type="entry name" value="GALACTOSYLGALACTOSYLXYLOSYLPROTEIN 3-BETA-GLUCURONOSYLTRANSFERASE P"/>
    <property type="match status" value="1"/>
</dbReference>
<dbReference type="STRING" id="126957.T1JMB5"/>
<evidence type="ECO:0000256" key="5">
    <source>
        <dbReference type="ARBA" id="ARBA00012641"/>
    </source>
</evidence>
<comment type="cofactor">
    <cofactor evidence="1 17 20">
        <name>Mn(2+)</name>
        <dbReference type="ChEBI" id="CHEBI:29035"/>
    </cofactor>
</comment>
<dbReference type="Gene3D" id="3.90.550.10">
    <property type="entry name" value="Spore Coat Polysaccharide Biosynthesis Protein SpsA, Chain A"/>
    <property type="match status" value="1"/>
</dbReference>
<evidence type="ECO:0000256" key="6">
    <source>
        <dbReference type="ARBA" id="ARBA00022679"/>
    </source>
</evidence>
<evidence type="ECO:0000256" key="8">
    <source>
        <dbReference type="ARBA" id="ARBA00022723"/>
    </source>
</evidence>
<dbReference type="InterPro" id="IPR029044">
    <property type="entry name" value="Nucleotide-diphossugar_trans"/>
</dbReference>
<keyword evidence="10 20" id="KW-1133">Transmembrane helix</keyword>
<evidence type="ECO:0000256" key="10">
    <source>
        <dbReference type="ARBA" id="ARBA00022989"/>
    </source>
</evidence>
<evidence type="ECO:0000313" key="21">
    <source>
        <dbReference type="EnsemblMetazoa" id="SMAR014995-PA"/>
    </source>
</evidence>
<keyword evidence="11 20" id="KW-0333">Golgi apparatus</keyword>
<keyword evidence="6 20" id="KW-0808">Transferase</keyword>
<reference evidence="21" key="2">
    <citation type="submission" date="2015-02" db="UniProtKB">
        <authorList>
            <consortium name="EnsemblMetazoa"/>
        </authorList>
    </citation>
    <scope>IDENTIFICATION</scope>
</reference>
<evidence type="ECO:0000256" key="3">
    <source>
        <dbReference type="ARBA" id="ARBA00004922"/>
    </source>
</evidence>